<organism evidence="1 2">
    <name type="scientific">Catenulispora pinistramenti</name>
    <dbReference type="NCBI Taxonomy" id="2705254"/>
    <lineage>
        <taxon>Bacteria</taxon>
        <taxon>Bacillati</taxon>
        <taxon>Actinomycetota</taxon>
        <taxon>Actinomycetes</taxon>
        <taxon>Catenulisporales</taxon>
        <taxon>Catenulisporaceae</taxon>
        <taxon>Catenulispora</taxon>
    </lineage>
</organism>
<dbReference type="EMBL" id="JAAFYZ010000086">
    <property type="protein sequence ID" value="MBS2549940.1"/>
    <property type="molecule type" value="Genomic_DNA"/>
</dbReference>
<comment type="caution">
    <text evidence="1">The sequence shown here is derived from an EMBL/GenBank/DDBJ whole genome shotgun (WGS) entry which is preliminary data.</text>
</comment>
<dbReference type="Gene3D" id="3.50.50.60">
    <property type="entry name" value="FAD/NAD(P)-binding domain"/>
    <property type="match status" value="1"/>
</dbReference>
<keyword evidence="2" id="KW-1185">Reference proteome</keyword>
<gene>
    <name evidence="1" type="ORF">KGQ19_24045</name>
</gene>
<sequence>MADVKGLIRNHAIVVGGAHAGLLAARVLAQHFDRVTIVERDRLGPDTTFRAGVPQGYHPHFLLARGAQIIAELFPGLLEEIAESGSPFYDYGDNFRLKFPSGWTPKTVTGIRIQGFSRPFLEQRIRARVLDLDNVALIDGFTADRLLFDDPTGAVAGLAGRDTAGVERSLSADAVVVATGRGSKLEQWLRSAGRPVPPAKSIDVKVSYTSRLYQGPPDDGWKVTFAYVYAPHVRRGGGVLELESGTSMALAMGIGEEGCPPEEKQFSEFAESLPFPEMADYIAGHEPMSDLHRFVDHGDWWSQVHRMRRWPEGLLVAGDALCRFNPIYAQGLTVAALHARALATTLGRGGGARDYHRRAARASLTPWLMASSSDLMWDGGRGAGLLARLSHWHLGRVITRMSEDADLFRRFALVQHMLSGPGTLSTPTVLWRLARRPGSPVQRQG</sequence>
<dbReference type="PANTHER" id="PTHR43422:SF3">
    <property type="entry name" value="THIAMINE THIAZOLE SYNTHASE"/>
    <property type="match status" value="1"/>
</dbReference>
<protein>
    <submittedName>
        <fullName evidence="1">Uncharacterized protein</fullName>
    </submittedName>
</protein>
<accession>A0ABS5KV97</accession>
<dbReference type="InterPro" id="IPR036188">
    <property type="entry name" value="FAD/NAD-bd_sf"/>
</dbReference>
<dbReference type="RefSeq" id="WP_212011822.1">
    <property type="nucleotide sequence ID" value="NZ_JAAFYZ010000086.1"/>
</dbReference>
<evidence type="ECO:0000313" key="1">
    <source>
        <dbReference type="EMBL" id="MBS2549940.1"/>
    </source>
</evidence>
<proteinExistence type="predicted"/>
<dbReference type="PANTHER" id="PTHR43422">
    <property type="entry name" value="THIAMINE THIAZOLE SYNTHASE"/>
    <property type="match status" value="1"/>
</dbReference>
<dbReference type="SUPFAM" id="SSF51905">
    <property type="entry name" value="FAD/NAD(P)-binding domain"/>
    <property type="match status" value="1"/>
</dbReference>
<name>A0ABS5KV97_9ACTN</name>
<dbReference type="Proteomes" id="UP000730482">
    <property type="component" value="Unassembled WGS sequence"/>
</dbReference>
<reference evidence="1 2" key="1">
    <citation type="submission" date="2020-02" db="EMBL/GenBank/DDBJ databases">
        <title>Acidophilic actinobacteria isolated from forest soil.</title>
        <authorList>
            <person name="Golinska P."/>
        </authorList>
    </citation>
    <scope>NUCLEOTIDE SEQUENCE [LARGE SCALE GENOMIC DNA]</scope>
    <source>
        <strain evidence="1 2">NL8</strain>
    </source>
</reference>
<evidence type="ECO:0000313" key="2">
    <source>
        <dbReference type="Proteomes" id="UP000730482"/>
    </source>
</evidence>